<dbReference type="EMBL" id="CAAALY010000447">
    <property type="protein sequence ID" value="VEL06815.1"/>
    <property type="molecule type" value="Genomic_DNA"/>
</dbReference>
<protein>
    <submittedName>
        <fullName evidence="1">Uncharacterized protein</fullName>
    </submittedName>
</protein>
<dbReference type="AlphaFoldDB" id="A0A448WA28"/>
<gene>
    <name evidence="1" type="ORF">PXEA_LOCUS255</name>
</gene>
<sequence>MAEDSRSEIELIRWPGRDFHGLFFASVQVTSTERFIPFLVSESFANSFLHRGLSLLLPGAFGLAELTEASVGVEQPLGIGGVLTDRDWENVASELTTTGQTSNGPVFD</sequence>
<dbReference type="Proteomes" id="UP000784294">
    <property type="component" value="Unassembled WGS sequence"/>
</dbReference>
<evidence type="ECO:0000313" key="1">
    <source>
        <dbReference type="EMBL" id="VEL06815.1"/>
    </source>
</evidence>
<reference evidence="1" key="1">
    <citation type="submission" date="2018-11" db="EMBL/GenBank/DDBJ databases">
        <authorList>
            <consortium name="Pathogen Informatics"/>
        </authorList>
    </citation>
    <scope>NUCLEOTIDE SEQUENCE</scope>
</reference>
<keyword evidence="2" id="KW-1185">Reference proteome</keyword>
<accession>A0A448WA28</accession>
<comment type="caution">
    <text evidence="1">The sequence shown here is derived from an EMBL/GenBank/DDBJ whole genome shotgun (WGS) entry which is preliminary data.</text>
</comment>
<proteinExistence type="predicted"/>
<name>A0A448WA28_9PLAT</name>
<organism evidence="1 2">
    <name type="scientific">Protopolystoma xenopodis</name>
    <dbReference type="NCBI Taxonomy" id="117903"/>
    <lineage>
        <taxon>Eukaryota</taxon>
        <taxon>Metazoa</taxon>
        <taxon>Spiralia</taxon>
        <taxon>Lophotrochozoa</taxon>
        <taxon>Platyhelminthes</taxon>
        <taxon>Monogenea</taxon>
        <taxon>Polyopisthocotylea</taxon>
        <taxon>Polystomatidea</taxon>
        <taxon>Polystomatidae</taxon>
        <taxon>Protopolystoma</taxon>
    </lineage>
</organism>
<evidence type="ECO:0000313" key="2">
    <source>
        <dbReference type="Proteomes" id="UP000784294"/>
    </source>
</evidence>